<name>A0A256JDZ0_HALEZ</name>
<evidence type="ECO:0000313" key="6">
    <source>
        <dbReference type="Proteomes" id="UP000215607"/>
    </source>
</evidence>
<dbReference type="GO" id="GO:0008641">
    <property type="term" value="F:ubiquitin-like modifier activating enzyme activity"/>
    <property type="evidence" value="ECO:0007669"/>
    <property type="project" value="InterPro"/>
</dbReference>
<dbReference type="Proteomes" id="UP000216925">
    <property type="component" value="Unassembled WGS sequence"/>
</dbReference>
<evidence type="ECO:0000313" key="5">
    <source>
        <dbReference type="EMBL" id="OYR75931.1"/>
    </source>
</evidence>
<dbReference type="InterPro" id="IPR000594">
    <property type="entry name" value="ThiF_NAD_FAD-bd"/>
</dbReference>
<evidence type="ECO:0000313" key="4">
    <source>
        <dbReference type="EMBL" id="OYR67084.1"/>
    </source>
</evidence>
<dbReference type="InterPro" id="IPR035985">
    <property type="entry name" value="Ubiquitin-activating_enz"/>
</dbReference>
<feature type="domain" description="THIF-type NAD/FAD binding fold" evidence="3">
    <location>
        <begin position="186"/>
        <end position="437"/>
    </location>
</feature>
<keyword evidence="2" id="KW-1133">Transmembrane helix</keyword>
<organism evidence="4 6">
    <name type="scientific">Halorubrum ezzemoulense</name>
    <name type="common">Halorubrum chaoviator</name>
    <dbReference type="NCBI Taxonomy" id="337243"/>
    <lineage>
        <taxon>Archaea</taxon>
        <taxon>Methanobacteriati</taxon>
        <taxon>Methanobacteriota</taxon>
        <taxon>Stenosarchaea group</taxon>
        <taxon>Halobacteria</taxon>
        <taxon>Halobacteriales</taxon>
        <taxon>Haloferacaceae</taxon>
        <taxon>Halorubrum</taxon>
    </lineage>
</organism>
<protein>
    <recommendedName>
        <fullName evidence="3">THIF-type NAD/FAD binding fold domain-containing protein</fullName>
    </recommendedName>
</protein>
<evidence type="ECO:0000259" key="3">
    <source>
        <dbReference type="Pfam" id="PF00899"/>
    </source>
</evidence>
<evidence type="ECO:0000256" key="2">
    <source>
        <dbReference type="SAM" id="Phobius"/>
    </source>
</evidence>
<dbReference type="RefSeq" id="WP_094494267.1">
    <property type="nucleotide sequence ID" value="NZ_NHPA01000046.1"/>
</dbReference>
<keyword evidence="2" id="KW-0812">Transmembrane</keyword>
<evidence type="ECO:0000313" key="7">
    <source>
        <dbReference type="Proteomes" id="UP000216925"/>
    </source>
</evidence>
<dbReference type="Pfam" id="PF00899">
    <property type="entry name" value="ThiF"/>
    <property type="match status" value="1"/>
</dbReference>
<comment type="caution">
    <text evidence="4">The sequence shown here is derived from an EMBL/GenBank/DDBJ whole genome shotgun (WGS) entry which is preliminary data.</text>
</comment>
<keyword evidence="2" id="KW-0472">Membrane</keyword>
<dbReference type="EMBL" id="NHPD01000005">
    <property type="protein sequence ID" value="OYR75931.1"/>
    <property type="molecule type" value="Genomic_DNA"/>
</dbReference>
<accession>A0A256JDZ0</accession>
<dbReference type="GO" id="GO:0061503">
    <property type="term" value="F:tRNA threonylcarbamoyladenosine dehydratase"/>
    <property type="evidence" value="ECO:0007669"/>
    <property type="project" value="TreeGrafter"/>
</dbReference>
<dbReference type="InterPro" id="IPR045886">
    <property type="entry name" value="ThiF/MoeB/HesA"/>
</dbReference>
<dbReference type="SUPFAM" id="SSF69572">
    <property type="entry name" value="Activating enzymes of the ubiquitin-like proteins"/>
    <property type="match status" value="1"/>
</dbReference>
<feature type="compositionally biased region" description="Low complexity" evidence="1">
    <location>
        <begin position="559"/>
        <end position="579"/>
    </location>
</feature>
<reference evidence="4" key="2">
    <citation type="submission" date="2017-05" db="EMBL/GenBank/DDBJ databases">
        <authorList>
            <person name="Song R."/>
            <person name="Chenine A.L."/>
            <person name="Ruprecht R.M."/>
        </authorList>
    </citation>
    <scope>NUCLEOTIDE SEQUENCE</scope>
    <source>
        <strain evidence="5">Ec15</strain>
        <strain evidence="4">Ga2p</strain>
    </source>
</reference>
<feature type="compositionally biased region" description="Basic and acidic residues" evidence="1">
    <location>
        <begin position="582"/>
        <end position="597"/>
    </location>
</feature>
<dbReference type="PANTHER" id="PTHR43267:SF1">
    <property type="entry name" value="TRNA THREONYLCARBAMOYLADENOSINE DEHYDRATASE"/>
    <property type="match status" value="1"/>
</dbReference>
<feature type="transmembrane region" description="Helical" evidence="2">
    <location>
        <begin position="628"/>
        <end position="645"/>
    </location>
</feature>
<gene>
    <name evidence="5" type="ORF">DJ76_00790</name>
    <name evidence="4" type="ORF">DJ79_09915</name>
</gene>
<dbReference type="GO" id="GO:0061504">
    <property type="term" value="P:cyclic threonylcarbamoyladenosine biosynthetic process"/>
    <property type="evidence" value="ECO:0007669"/>
    <property type="project" value="TreeGrafter"/>
</dbReference>
<reference evidence="6 7" key="1">
    <citation type="journal article" date="2014" name="Front. Microbiol.">
        <title>Population and genomic analysis of the genus Halorubrum.</title>
        <authorList>
            <person name="Fullmer M.S."/>
            <person name="Soucy S.M."/>
            <person name="Swithers K.S."/>
            <person name="Makkay A.M."/>
            <person name="Wheeler R."/>
            <person name="Ventosa A."/>
            <person name="Gogarten J.P."/>
            <person name="Papke R.T."/>
        </authorList>
    </citation>
    <scope>NUCLEOTIDE SEQUENCE [LARGE SCALE GENOMIC DNA]</scope>
    <source>
        <strain evidence="5 7">Ec15</strain>
        <strain evidence="4 6">Ga2p</strain>
    </source>
</reference>
<dbReference type="EMBL" id="NHPA01000046">
    <property type="protein sequence ID" value="OYR67084.1"/>
    <property type="molecule type" value="Genomic_DNA"/>
</dbReference>
<dbReference type="Proteomes" id="UP000215607">
    <property type="component" value="Unassembled WGS sequence"/>
</dbReference>
<feature type="region of interest" description="Disordered" evidence="1">
    <location>
        <begin position="519"/>
        <end position="614"/>
    </location>
</feature>
<dbReference type="PANTHER" id="PTHR43267">
    <property type="entry name" value="TRNA THREONYLCARBAMOYLADENOSINE DEHYDRATASE"/>
    <property type="match status" value="1"/>
</dbReference>
<dbReference type="Gene3D" id="3.40.50.720">
    <property type="entry name" value="NAD(P)-binding Rossmann-like Domain"/>
    <property type="match status" value="1"/>
</dbReference>
<sequence>MSRIQISDVSDELELVITAQQLREIREWTLQEDGIERFTYLYCEEVDGRLLTRTVDPVPADQCEVQEAHAVRPSLEVERERLGEAMEDGLVPIMVHSHPFSDVPSFSGLDDEIMEAYREWIGNLYPEIPLGFAVVGHEGIDTAVYVDPDDDRRVRLGVDVVGEWKLEQSLEMPDRETATAIDRDRYDRSIRALTADGQQSIAETRVAVVGLGGLGSMTAVQLARFGVEDFLFVDPDVVERSNLPRIYGATEADIDRHKVDVVGEHVVRANPDATVEAYRGRVQDVPEETLATCDVIIGAVDRLTARQYCNEFAVRYLRYYIDGGVAIETADNGSVTDERGLIQLVAPGVSGCLDCLGRNDPQQLQVEQSSEAEIEADLERGYIDEDVVAPEPAVTPLNGMAASSITRLFTKVVTGYAAPPDYLRLDGLNDELVAVSTHTSDDCLTCNADALLARGPFEFDDDLLVSEPSDSLDTEAISDHVADDNEISSHLIASEHRHSPSEPTGAQPAYPQLDVEAAPGAVSWGDGNGTVADATPGEELTGNASDGQPDVDGPSSAVANRAATERPAPAEAPDAGAGTSSLKEDSVAQPLDADRAADQAQTSEQEESGQSERSVPWFGRRLLRSKRGILGLALVFLCLLGVKWVRERS</sequence>
<dbReference type="AlphaFoldDB" id="A0A256JDZ0"/>
<proteinExistence type="predicted"/>
<evidence type="ECO:0000256" key="1">
    <source>
        <dbReference type="SAM" id="MobiDB-lite"/>
    </source>
</evidence>